<dbReference type="Pfam" id="PF05076">
    <property type="entry name" value="SUFU"/>
    <property type="match status" value="1"/>
</dbReference>
<protein>
    <submittedName>
        <fullName evidence="2">Branched-chain alpha-keto acid dehydrogenase subunit E2</fullName>
    </submittedName>
</protein>
<name>A0A011VXL6_RUMAL</name>
<dbReference type="AlphaFoldDB" id="A0A011VXL6"/>
<comment type="caution">
    <text evidence="2">The sequence shown here is derived from an EMBL/GenBank/DDBJ whole genome shotgun (WGS) entry which is preliminary data.</text>
</comment>
<dbReference type="PANTHER" id="PTHR10928:SF2">
    <property type="entry name" value="SUPPRESSOR OF FUSED HOMOLOG"/>
    <property type="match status" value="1"/>
</dbReference>
<dbReference type="OrthoDB" id="9023549at2"/>
<dbReference type="InterPro" id="IPR037181">
    <property type="entry name" value="SUFU_N"/>
</dbReference>
<dbReference type="InterPro" id="IPR007768">
    <property type="entry name" value="Suppressor_of_fused"/>
</dbReference>
<reference evidence="2 3" key="1">
    <citation type="submission" date="2013-06" db="EMBL/GenBank/DDBJ databases">
        <title>Rumen cellulosomics: divergent fiber-degrading strategies revealed by comparative genome-wide analysis of six Ruminococcal strains.</title>
        <authorList>
            <person name="Dassa B."/>
            <person name="Borovok I."/>
            <person name="Lamed R."/>
            <person name="Flint H."/>
            <person name="Yeoman C.J."/>
            <person name="White B."/>
            <person name="Bayer E.A."/>
        </authorList>
    </citation>
    <scope>NUCLEOTIDE SEQUENCE [LARGE SCALE GENOMIC DNA]</scope>
    <source>
        <strain evidence="2 3">SY3</strain>
    </source>
</reference>
<dbReference type="EMBL" id="JEOB01000002">
    <property type="protein sequence ID" value="EXM39338.1"/>
    <property type="molecule type" value="Genomic_DNA"/>
</dbReference>
<dbReference type="PANTHER" id="PTHR10928">
    <property type="entry name" value="SUPPRESSOR OF FUSED"/>
    <property type="match status" value="1"/>
</dbReference>
<dbReference type="InterPro" id="IPR020941">
    <property type="entry name" value="SUFU-like_domain"/>
</dbReference>
<evidence type="ECO:0000313" key="3">
    <source>
        <dbReference type="Proteomes" id="UP000021369"/>
    </source>
</evidence>
<keyword evidence="3" id="KW-1185">Reference proteome</keyword>
<evidence type="ECO:0000313" key="2">
    <source>
        <dbReference type="EMBL" id="EXM39338.1"/>
    </source>
</evidence>
<dbReference type="RefSeq" id="WP_024857926.1">
    <property type="nucleotide sequence ID" value="NZ_JEOB01000002.1"/>
</dbReference>
<organism evidence="2 3">
    <name type="scientific">Ruminococcus albus SY3</name>
    <dbReference type="NCBI Taxonomy" id="1341156"/>
    <lineage>
        <taxon>Bacteria</taxon>
        <taxon>Bacillati</taxon>
        <taxon>Bacillota</taxon>
        <taxon>Clostridia</taxon>
        <taxon>Eubacteriales</taxon>
        <taxon>Oscillospiraceae</taxon>
        <taxon>Ruminococcus</taxon>
    </lineage>
</organism>
<evidence type="ECO:0000259" key="1">
    <source>
        <dbReference type="Pfam" id="PF05076"/>
    </source>
</evidence>
<gene>
    <name evidence="2" type="ORF">RASY3_05185</name>
</gene>
<proteinExistence type="predicted"/>
<dbReference type="SUPFAM" id="SSF103359">
    <property type="entry name" value="Suppressor of Fused, N-terminal domain"/>
    <property type="match status" value="1"/>
</dbReference>
<accession>A0A011VXL6</accession>
<sequence length="208" mass="23392">MTVGKPETSGWDAITAEFERIYPDQKAPIHYGTIVPYELGGNDPLNGISIYDGGDFWHFVTYGLSELYEKESQDKEWSGFGYELTFKLKKGCYTPENEANELKCVAGLLQQIARITFKNGEIFQNNEYLYTGQTAGIDFEQKSPLTGFICINDPSVNTLETPNGRVEFIEMIGMTDAELKTLGSHDSVAEIYQKLGSDVTDYYRKSIV</sequence>
<dbReference type="PATRIC" id="fig|1341156.4.peg.1456"/>
<dbReference type="GO" id="GO:0005737">
    <property type="term" value="C:cytoplasm"/>
    <property type="evidence" value="ECO:0007669"/>
    <property type="project" value="TreeGrafter"/>
</dbReference>
<dbReference type="Proteomes" id="UP000021369">
    <property type="component" value="Unassembled WGS sequence"/>
</dbReference>
<feature type="domain" description="Suppressor of fused-like" evidence="1">
    <location>
        <begin position="41"/>
        <end position="205"/>
    </location>
</feature>